<dbReference type="CDD" id="cd22231">
    <property type="entry name" value="RHH_NikR_HicB-like"/>
    <property type="match status" value="1"/>
</dbReference>
<dbReference type="Gene3D" id="1.10.1220.10">
    <property type="entry name" value="Met repressor-like"/>
    <property type="match status" value="1"/>
</dbReference>
<dbReference type="InterPro" id="IPR010985">
    <property type="entry name" value="Ribbon_hlx_hlx"/>
</dbReference>
<dbReference type="SUPFAM" id="SSF47598">
    <property type="entry name" value="Ribbon-helix-helix"/>
    <property type="match status" value="1"/>
</dbReference>
<gene>
    <name evidence="2" type="ORF">CO121_01330</name>
</gene>
<organism evidence="2 3">
    <name type="scientific">bacterium (Candidatus Gribaldobacteria) CG_4_9_14_3_um_filter_36_15</name>
    <dbReference type="NCBI Taxonomy" id="2014269"/>
    <lineage>
        <taxon>Bacteria</taxon>
        <taxon>Candidatus Gribaldobacteria</taxon>
    </lineage>
</organism>
<feature type="domain" description="Ribbon-helix-helix protein CopG" evidence="1">
    <location>
        <begin position="4"/>
        <end position="41"/>
    </location>
</feature>
<comment type="caution">
    <text evidence="2">The sequence shown here is derived from an EMBL/GenBank/DDBJ whole genome shotgun (WGS) entry which is preliminary data.</text>
</comment>
<evidence type="ECO:0000313" key="2">
    <source>
        <dbReference type="EMBL" id="PJB09184.1"/>
    </source>
</evidence>
<proteinExistence type="predicted"/>
<dbReference type="Pfam" id="PF01402">
    <property type="entry name" value="RHH_1"/>
    <property type="match status" value="1"/>
</dbReference>
<name>A0A2M7ZVL0_9BACT</name>
<evidence type="ECO:0000313" key="3">
    <source>
        <dbReference type="Proteomes" id="UP000229156"/>
    </source>
</evidence>
<sequence length="71" mass="8438">MREVINISLPKELNRKVEELMKRGGYATKSEFFRDILRMWMEGKILRELSESRKELVSGKGKLLRSLKDLR</sequence>
<dbReference type="InterPro" id="IPR002145">
    <property type="entry name" value="CopG"/>
</dbReference>
<dbReference type="InterPro" id="IPR013321">
    <property type="entry name" value="Arc_rbn_hlx_hlx"/>
</dbReference>
<dbReference type="Proteomes" id="UP000229156">
    <property type="component" value="Unassembled WGS sequence"/>
</dbReference>
<evidence type="ECO:0000259" key="1">
    <source>
        <dbReference type="Pfam" id="PF01402"/>
    </source>
</evidence>
<protein>
    <recommendedName>
        <fullName evidence="1">Ribbon-helix-helix protein CopG domain-containing protein</fullName>
    </recommendedName>
</protein>
<dbReference type="GO" id="GO:0006355">
    <property type="term" value="P:regulation of DNA-templated transcription"/>
    <property type="evidence" value="ECO:0007669"/>
    <property type="project" value="InterPro"/>
</dbReference>
<reference evidence="3" key="1">
    <citation type="submission" date="2017-09" db="EMBL/GenBank/DDBJ databases">
        <title>Depth-based differentiation of microbial function through sediment-hosted aquifers and enrichment of novel symbionts in the deep terrestrial subsurface.</title>
        <authorList>
            <person name="Probst A.J."/>
            <person name="Ladd B."/>
            <person name="Jarett J.K."/>
            <person name="Geller-Mcgrath D.E."/>
            <person name="Sieber C.M.K."/>
            <person name="Emerson J.B."/>
            <person name="Anantharaman K."/>
            <person name="Thomas B.C."/>
            <person name="Malmstrom R."/>
            <person name="Stieglmeier M."/>
            <person name="Klingl A."/>
            <person name="Woyke T."/>
            <person name="Ryan C.M."/>
            <person name="Banfield J.F."/>
        </authorList>
    </citation>
    <scope>NUCLEOTIDE SEQUENCE [LARGE SCALE GENOMIC DNA]</scope>
</reference>
<accession>A0A2M7ZVL0</accession>
<dbReference type="AlphaFoldDB" id="A0A2M7ZVL0"/>
<dbReference type="EMBL" id="PFUT01000027">
    <property type="protein sequence ID" value="PJB09184.1"/>
    <property type="molecule type" value="Genomic_DNA"/>
</dbReference>